<feature type="domain" description="DUF2344" evidence="1">
    <location>
        <begin position="5"/>
        <end position="198"/>
    </location>
</feature>
<evidence type="ECO:0000313" key="3">
    <source>
        <dbReference type="Proteomes" id="UP000095255"/>
    </source>
</evidence>
<evidence type="ECO:0000259" key="1">
    <source>
        <dbReference type="Pfam" id="PF10105"/>
    </source>
</evidence>
<gene>
    <name evidence="2" type="ORF">BHU72_12625</name>
</gene>
<accession>A0A1E5L257</accession>
<dbReference type="EMBL" id="MJAT01000040">
    <property type="protein sequence ID" value="OEH84242.1"/>
    <property type="molecule type" value="Genomic_DNA"/>
</dbReference>
<comment type="caution">
    <text evidence="2">The sequence shown here is derived from an EMBL/GenBank/DDBJ whole genome shotgun (WGS) entry which is preliminary data.</text>
</comment>
<keyword evidence="3" id="KW-1185">Reference proteome</keyword>
<dbReference type="AlphaFoldDB" id="A0A1E5L257"/>
<dbReference type="Pfam" id="PF10105">
    <property type="entry name" value="DUF2344"/>
    <property type="match status" value="1"/>
</dbReference>
<dbReference type="NCBIfam" id="TIGR03936">
    <property type="entry name" value="sam_1_link_chp"/>
    <property type="match status" value="1"/>
</dbReference>
<dbReference type="RefSeq" id="WP_069703479.1">
    <property type="nucleotide sequence ID" value="NZ_MJAT01000040.1"/>
</dbReference>
<name>A0A1E5L257_9FIRM</name>
<evidence type="ECO:0000313" key="2">
    <source>
        <dbReference type="EMBL" id="OEH84242.1"/>
    </source>
</evidence>
<protein>
    <recommendedName>
        <fullName evidence="1">DUF2344 domain-containing protein</fullName>
    </recommendedName>
</protein>
<sequence length="236" mass="27106">MAITIRARFSKGDALRYISHLDLQRMFGRALRRANIPVAYSQGFNPHPRLSFGSALGVGTTSESEFIDVDLAEMLDEQDFITKMNKILPPGFSIEEAVIYETEEGAKQKTLMSVINTAEYEIYFYPRESKVTIELEQALAALDKLNETQEWIVSRFSKKKDRELDIKPFVYWMEIVFDEQVMILKAMVKSGSEANVRPDELVTALKTYGDLPEMPYHIHRKKLGIIDETKSIKQPF</sequence>
<proteinExistence type="predicted"/>
<dbReference type="InterPro" id="IPR018768">
    <property type="entry name" value="DUF2344"/>
</dbReference>
<reference evidence="2 3" key="1">
    <citation type="submission" date="2016-09" db="EMBL/GenBank/DDBJ databases">
        <title>Desulfuribacillus arsenicus sp. nov., an obligately anaerobic, dissimilatory arsenic- and antimonate-reducing bacterium isolated from anoxic sediments.</title>
        <authorList>
            <person name="Abin C.A."/>
            <person name="Hollibaugh J.T."/>
        </authorList>
    </citation>
    <scope>NUCLEOTIDE SEQUENCE [LARGE SCALE GENOMIC DNA]</scope>
    <source>
        <strain evidence="2 3">MLFW-2</strain>
    </source>
</reference>
<organism evidence="2 3">
    <name type="scientific">Desulfuribacillus stibiiarsenatis</name>
    <dbReference type="NCBI Taxonomy" id="1390249"/>
    <lineage>
        <taxon>Bacteria</taxon>
        <taxon>Bacillati</taxon>
        <taxon>Bacillota</taxon>
        <taxon>Desulfuribacillia</taxon>
        <taxon>Desulfuribacillales</taxon>
        <taxon>Desulfuribacillaceae</taxon>
        <taxon>Desulfuribacillus</taxon>
    </lineage>
</organism>
<dbReference type="Proteomes" id="UP000095255">
    <property type="component" value="Unassembled WGS sequence"/>
</dbReference>
<dbReference type="STRING" id="1390249.BHU72_12625"/>
<dbReference type="OrthoDB" id="9780488at2"/>